<reference evidence="1" key="1">
    <citation type="submission" date="2018-06" db="EMBL/GenBank/DDBJ databases">
        <authorList>
            <person name="Zhirakovskaya E."/>
        </authorList>
    </citation>
    <scope>NUCLEOTIDE SEQUENCE</scope>
</reference>
<accession>A0A3B1CEZ5</accession>
<name>A0A3B1CEZ5_9ZZZZ</name>
<organism evidence="1">
    <name type="scientific">hydrothermal vent metagenome</name>
    <dbReference type="NCBI Taxonomy" id="652676"/>
    <lineage>
        <taxon>unclassified sequences</taxon>
        <taxon>metagenomes</taxon>
        <taxon>ecological metagenomes</taxon>
    </lineage>
</organism>
<gene>
    <name evidence="1" type="ORF">MNBD_NITROSPINAE05-1354</name>
</gene>
<sequence length="68" mass="8355">MFEEVRIFNARGTLKRTVKTKESSKRFWEKFYAAQGKQNSRIEIRPKRRARINPFEFPEEPKTNWDDY</sequence>
<proteinExistence type="predicted"/>
<dbReference type="EMBL" id="UOGG01000067">
    <property type="protein sequence ID" value="VAX28779.1"/>
    <property type="molecule type" value="Genomic_DNA"/>
</dbReference>
<dbReference type="AlphaFoldDB" id="A0A3B1CEZ5"/>
<protein>
    <submittedName>
        <fullName evidence="1">Uncharacterized protein</fullName>
    </submittedName>
</protein>
<evidence type="ECO:0000313" key="1">
    <source>
        <dbReference type="EMBL" id="VAX28779.1"/>
    </source>
</evidence>